<evidence type="ECO:0000313" key="4">
    <source>
        <dbReference type="EMBL" id="CAH0388365.1"/>
    </source>
</evidence>
<dbReference type="PANTHER" id="PTHR21879:SF10">
    <property type="entry name" value="LP14110P"/>
    <property type="match status" value="1"/>
</dbReference>
<evidence type="ECO:0000256" key="1">
    <source>
        <dbReference type="SAM" id="MobiDB-lite"/>
    </source>
</evidence>
<dbReference type="EMBL" id="OU963865">
    <property type="protein sequence ID" value="CAH0388365.1"/>
    <property type="molecule type" value="Genomic_DNA"/>
</dbReference>
<keyword evidence="2" id="KW-1133">Transmembrane helix</keyword>
<gene>
    <name evidence="4" type="ORF">BEMITA_LOCUS7282</name>
</gene>
<dbReference type="GO" id="GO:0016020">
    <property type="term" value="C:membrane"/>
    <property type="evidence" value="ECO:0007669"/>
    <property type="project" value="TreeGrafter"/>
</dbReference>
<sequence>MRAPKWLLSILIGAAGANGMDDTNSEPLQNKTKIDSLSACSQGELNGCTKSSAMVSWDRFTSRQAFASSEHTEFTRSSRRVEKFLGSEAKSVDSSWTEFAWTMLERVGAFAADELTQADSDAPRFLDEIASEIDALEDKNDNIFSRTKMKKLLIPLLLVLKVFKLKLLLFLPLILGLVSFKKLIGVLIFTLPALIGFLKLAKLREISHSYGSFGHSSYYNLPPHRRYQLAADDPGVYSRYAPPPPPTLRDKHRDAYQYAGTHQSLASPQGNTQDDRHHLAYNSYQRPVNK</sequence>
<organism evidence="4 5">
    <name type="scientific">Bemisia tabaci</name>
    <name type="common">Sweetpotato whitefly</name>
    <name type="synonym">Aleurodes tabaci</name>
    <dbReference type="NCBI Taxonomy" id="7038"/>
    <lineage>
        <taxon>Eukaryota</taxon>
        <taxon>Metazoa</taxon>
        <taxon>Ecdysozoa</taxon>
        <taxon>Arthropoda</taxon>
        <taxon>Hexapoda</taxon>
        <taxon>Insecta</taxon>
        <taxon>Pterygota</taxon>
        <taxon>Neoptera</taxon>
        <taxon>Paraneoptera</taxon>
        <taxon>Hemiptera</taxon>
        <taxon>Sternorrhyncha</taxon>
        <taxon>Aleyrodoidea</taxon>
        <taxon>Aleyrodidae</taxon>
        <taxon>Aleyrodinae</taxon>
        <taxon>Bemisia</taxon>
    </lineage>
</organism>
<feature type="transmembrane region" description="Helical" evidence="2">
    <location>
        <begin position="183"/>
        <end position="201"/>
    </location>
</feature>
<feature type="transmembrane region" description="Helical" evidence="2">
    <location>
        <begin position="152"/>
        <end position="177"/>
    </location>
</feature>
<accession>A0A9P0ADN2</accession>
<name>A0A9P0ADN2_BEMTA</name>
<dbReference type="PANTHER" id="PTHR21879">
    <property type="entry name" value="FI03362P-RELATED-RELATED"/>
    <property type="match status" value="1"/>
</dbReference>
<dbReference type="KEGG" id="btab:109030003"/>
<evidence type="ECO:0000256" key="3">
    <source>
        <dbReference type="SAM" id="SignalP"/>
    </source>
</evidence>
<keyword evidence="2" id="KW-0472">Membrane</keyword>
<dbReference type="AlphaFoldDB" id="A0A9P0ADN2"/>
<keyword evidence="3" id="KW-0732">Signal</keyword>
<feature type="compositionally biased region" description="Polar residues" evidence="1">
    <location>
        <begin position="260"/>
        <end position="272"/>
    </location>
</feature>
<keyword evidence="5" id="KW-1185">Reference proteome</keyword>
<evidence type="ECO:0000313" key="5">
    <source>
        <dbReference type="Proteomes" id="UP001152759"/>
    </source>
</evidence>
<protein>
    <submittedName>
        <fullName evidence="4">Uncharacterized protein</fullName>
    </submittedName>
</protein>
<dbReference type="Proteomes" id="UP001152759">
    <property type="component" value="Chromosome 4"/>
</dbReference>
<keyword evidence="2" id="KW-0812">Transmembrane</keyword>
<evidence type="ECO:0000256" key="2">
    <source>
        <dbReference type="SAM" id="Phobius"/>
    </source>
</evidence>
<proteinExistence type="predicted"/>
<feature type="region of interest" description="Disordered" evidence="1">
    <location>
        <begin position="259"/>
        <end position="290"/>
    </location>
</feature>
<dbReference type="InterPro" id="IPR012464">
    <property type="entry name" value="DUF1676"/>
</dbReference>
<reference evidence="4" key="1">
    <citation type="submission" date="2021-12" db="EMBL/GenBank/DDBJ databases">
        <authorList>
            <person name="King R."/>
        </authorList>
    </citation>
    <scope>NUCLEOTIDE SEQUENCE</scope>
</reference>
<feature type="signal peptide" evidence="3">
    <location>
        <begin position="1"/>
        <end position="19"/>
    </location>
</feature>
<dbReference type="Pfam" id="PF07898">
    <property type="entry name" value="DUF1676"/>
    <property type="match status" value="1"/>
</dbReference>
<feature type="chain" id="PRO_5040402404" evidence="3">
    <location>
        <begin position="20"/>
        <end position="290"/>
    </location>
</feature>